<dbReference type="SMART" id="SM00471">
    <property type="entry name" value="HDc"/>
    <property type="match status" value="1"/>
</dbReference>
<keyword evidence="1" id="KW-0460">Magnesium</keyword>
<dbReference type="CDD" id="cd04182">
    <property type="entry name" value="GT_2_like_f"/>
    <property type="match status" value="1"/>
</dbReference>
<dbReference type="EMBL" id="JAQQLI010000006">
    <property type="protein sequence ID" value="MDC7785224.1"/>
    <property type="molecule type" value="Genomic_DNA"/>
</dbReference>
<accession>A0ABT5J7F6</accession>
<dbReference type="InterPro" id="IPR029044">
    <property type="entry name" value="Nucleotide-diphossugar_trans"/>
</dbReference>
<dbReference type="SUPFAM" id="SSF109604">
    <property type="entry name" value="HD-domain/PDEase-like"/>
    <property type="match status" value="1"/>
</dbReference>
<gene>
    <name evidence="3" type="ORF">PQJ73_05970</name>
</gene>
<evidence type="ECO:0000313" key="4">
    <source>
        <dbReference type="Proteomes" id="UP001165652"/>
    </source>
</evidence>
<dbReference type="InterPro" id="IPR054703">
    <property type="entry name" value="Mop-rel"/>
</dbReference>
<dbReference type="InterPro" id="IPR025877">
    <property type="entry name" value="MobA-like_NTP_Trfase"/>
</dbReference>
<keyword evidence="3" id="KW-0808">Transferase</keyword>
<dbReference type="PANTHER" id="PTHR43777:SF1">
    <property type="entry name" value="MOLYBDENUM COFACTOR CYTIDYLYLTRANSFERASE"/>
    <property type="match status" value="1"/>
</dbReference>
<dbReference type="Gene3D" id="1.10.3210.10">
    <property type="entry name" value="Hypothetical protein af1432"/>
    <property type="match status" value="1"/>
</dbReference>
<name>A0ABT5J7F6_RHOTP</name>
<dbReference type="Pfam" id="PF12804">
    <property type="entry name" value="NTP_transf_3"/>
    <property type="match status" value="1"/>
</dbReference>
<evidence type="ECO:0000256" key="1">
    <source>
        <dbReference type="ARBA" id="ARBA00022842"/>
    </source>
</evidence>
<dbReference type="CDD" id="cd00077">
    <property type="entry name" value="HDc"/>
    <property type="match status" value="1"/>
</dbReference>
<evidence type="ECO:0000313" key="3">
    <source>
        <dbReference type="EMBL" id="MDC7785224.1"/>
    </source>
</evidence>
<dbReference type="RefSeq" id="WP_272776070.1">
    <property type="nucleotide sequence ID" value="NZ_JAQQLI010000006.1"/>
</dbReference>
<reference evidence="3" key="1">
    <citation type="journal article" date="2023" name="Microbiol Resour">
        <title>Genome Sequences of Rhodoplanes serenus and Two Thermotolerant Strains, Rhodoplanes tepidamans and 'Rhodoplanes cryptolactis,' Further Refine the Genus.</title>
        <authorList>
            <person name="Rayyan A.A."/>
            <person name="Kyndt J.A."/>
        </authorList>
    </citation>
    <scope>NUCLEOTIDE SEQUENCE</scope>
    <source>
        <strain evidence="3">DSM 9987</strain>
    </source>
</reference>
<dbReference type="SUPFAM" id="SSF53448">
    <property type="entry name" value="Nucleotide-diphospho-sugar transferases"/>
    <property type="match status" value="1"/>
</dbReference>
<dbReference type="InterPro" id="IPR003607">
    <property type="entry name" value="HD/PDEase_dom"/>
</dbReference>
<dbReference type="Gene3D" id="3.90.550.10">
    <property type="entry name" value="Spore Coat Polysaccharide Biosynthesis Protein SpsA, Chain A"/>
    <property type="match status" value="1"/>
</dbReference>
<reference evidence="3" key="2">
    <citation type="submission" date="2023-02" db="EMBL/GenBank/DDBJ databases">
        <authorList>
            <person name="Rayyan A."/>
            <person name="Meyer T."/>
            <person name="Kyndt J.A."/>
        </authorList>
    </citation>
    <scope>NUCLEOTIDE SEQUENCE</scope>
    <source>
        <strain evidence="3">DSM 9987</strain>
    </source>
</reference>
<dbReference type="PANTHER" id="PTHR43777">
    <property type="entry name" value="MOLYBDENUM COFACTOR CYTIDYLYLTRANSFERASE"/>
    <property type="match status" value="1"/>
</dbReference>
<comment type="caution">
    <text evidence="3">The sequence shown here is derived from an EMBL/GenBank/DDBJ whole genome shotgun (WGS) entry which is preliminary data.</text>
</comment>
<protein>
    <submittedName>
        <fullName evidence="3">NTP transferase domain-containing protein</fullName>
    </submittedName>
</protein>
<evidence type="ECO:0000259" key="2">
    <source>
        <dbReference type="PROSITE" id="PS51831"/>
    </source>
</evidence>
<dbReference type="Pfam" id="PF01966">
    <property type="entry name" value="HD"/>
    <property type="match status" value="1"/>
</dbReference>
<sequence>MSCRPRAVPLRPEVAAVVLAAGRSTRMGAFKPLLPFGGAATVLDHVVGRLRAAGIDRIHVVVGHKADETTKAAARLGAVAVRNPDVDRGMFSSVQVGIGSLPIGVAGCLLLPVDIPLLRATTLARIAAAAVETGAAILHPAFRGVRGHPPFIAAALFDTIGRADPGGSLRGVLEAHEAARPSAVRELVVFDRGSLRDMDHPADYRCLVAALAHDRAPDPEECEAMLDAAATGASVRAHGRAVAALAVTLAERLVAAGLRLDVDLVRAGALVHDIAKGRDHHAETGAAMLRAFGFPEVARIVARHMEIAFDGETLDEAVIVHLADKLVAGERRVTLAERFAPGLARFRDDPAAIAGARRRLATAEAILDAVVLRLGGRRGSAAAMRPPAVAARRATGRAAP</sequence>
<dbReference type="NCBIfam" id="NF045665">
    <property type="entry name" value="NTPtran_DVU1551"/>
    <property type="match status" value="1"/>
</dbReference>
<dbReference type="InterPro" id="IPR006675">
    <property type="entry name" value="HDIG_dom"/>
</dbReference>
<dbReference type="GO" id="GO:0016740">
    <property type="term" value="F:transferase activity"/>
    <property type="evidence" value="ECO:0007669"/>
    <property type="project" value="UniProtKB-KW"/>
</dbReference>
<feature type="domain" description="HD" evidence="2">
    <location>
        <begin position="235"/>
        <end position="329"/>
    </location>
</feature>
<dbReference type="PROSITE" id="PS51831">
    <property type="entry name" value="HD"/>
    <property type="match status" value="1"/>
</dbReference>
<proteinExistence type="predicted"/>
<keyword evidence="4" id="KW-1185">Reference proteome</keyword>
<dbReference type="Proteomes" id="UP001165652">
    <property type="component" value="Unassembled WGS sequence"/>
</dbReference>
<dbReference type="InterPro" id="IPR006674">
    <property type="entry name" value="HD_domain"/>
</dbReference>
<dbReference type="NCBIfam" id="TIGR00277">
    <property type="entry name" value="HDIG"/>
    <property type="match status" value="1"/>
</dbReference>
<organism evidence="3 4">
    <name type="scientific">Rhodoplanes tepidamans</name>
    <name type="common">Rhodoplanes cryptolactis</name>
    <dbReference type="NCBI Taxonomy" id="200616"/>
    <lineage>
        <taxon>Bacteria</taxon>
        <taxon>Pseudomonadati</taxon>
        <taxon>Pseudomonadota</taxon>
        <taxon>Alphaproteobacteria</taxon>
        <taxon>Hyphomicrobiales</taxon>
        <taxon>Nitrobacteraceae</taxon>
        <taxon>Rhodoplanes</taxon>
    </lineage>
</organism>